<evidence type="ECO:0000256" key="6">
    <source>
        <dbReference type="ARBA" id="ARBA00023237"/>
    </source>
</evidence>
<comment type="caution">
    <text evidence="8">The sequence shown here is derived from an EMBL/GenBank/DDBJ whole genome shotgun (WGS) entry which is preliminary data.</text>
</comment>
<protein>
    <submittedName>
        <fullName evidence="8">TonB-dependent receptor SusC</fullName>
    </submittedName>
</protein>
<evidence type="ECO:0000256" key="2">
    <source>
        <dbReference type="ARBA" id="ARBA00022448"/>
    </source>
</evidence>
<evidence type="ECO:0000256" key="5">
    <source>
        <dbReference type="ARBA" id="ARBA00023136"/>
    </source>
</evidence>
<keyword evidence="5" id="KW-0472">Membrane</keyword>
<dbReference type="AlphaFoldDB" id="A0A5J4QTW1"/>
<evidence type="ECO:0000256" key="4">
    <source>
        <dbReference type="ARBA" id="ARBA00023077"/>
    </source>
</evidence>
<accession>A0A5J4QTW1</accession>
<keyword evidence="6" id="KW-0998">Cell outer membrane</keyword>
<dbReference type="InterPro" id="IPR039426">
    <property type="entry name" value="TonB-dep_rcpt-like"/>
</dbReference>
<evidence type="ECO:0000256" key="1">
    <source>
        <dbReference type="ARBA" id="ARBA00004571"/>
    </source>
</evidence>
<dbReference type="PROSITE" id="PS52016">
    <property type="entry name" value="TONB_DEPENDENT_REC_3"/>
    <property type="match status" value="1"/>
</dbReference>
<proteinExistence type="predicted"/>
<dbReference type="InterPro" id="IPR000531">
    <property type="entry name" value="Beta-barrel_TonB"/>
</dbReference>
<dbReference type="Gene3D" id="2.40.170.20">
    <property type="entry name" value="TonB-dependent receptor, beta-barrel domain"/>
    <property type="match status" value="1"/>
</dbReference>
<feature type="domain" description="TonB-dependent receptor-like beta-barrel" evidence="7">
    <location>
        <begin position="83"/>
        <end position="499"/>
    </location>
</feature>
<keyword evidence="2" id="KW-0813">Transport</keyword>
<keyword evidence="4" id="KW-0798">TonB box</keyword>
<evidence type="ECO:0000313" key="8">
    <source>
        <dbReference type="EMBL" id="KAA6325266.1"/>
    </source>
</evidence>
<dbReference type="GO" id="GO:0009279">
    <property type="term" value="C:cell outer membrane"/>
    <property type="evidence" value="ECO:0007669"/>
    <property type="project" value="UniProtKB-SubCell"/>
</dbReference>
<evidence type="ECO:0000259" key="7">
    <source>
        <dbReference type="Pfam" id="PF00593"/>
    </source>
</evidence>
<reference evidence="8" key="1">
    <citation type="submission" date="2019-03" db="EMBL/GenBank/DDBJ databases">
        <title>Single cell metagenomics reveals metabolic interactions within the superorganism composed of flagellate Streblomastix strix and complex community of Bacteroidetes bacteria on its surface.</title>
        <authorList>
            <person name="Treitli S.C."/>
            <person name="Kolisko M."/>
            <person name="Husnik F."/>
            <person name="Keeling P."/>
            <person name="Hampl V."/>
        </authorList>
    </citation>
    <scope>NUCLEOTIDE SEQUENCE</scope>
    <source>
        <strain evidence="8">STM</strain>
    </source>
</reference>
<sequence length="633" mass="73338">MQSSFPGRIRMGKIKVHPQFFCDKFMFGKFGTIVRGDGMHVFCNSYNSIADYALRDQEGLDKWFIPDVTLKLNVLTVPGLSFQQSTSYDYRQWENHIYESRYRRSEVENSRTGYASLSFSKTEYLNSEGYASYINTFNNNHTINAVAGYSYQERNAENFNLSNRNFTNDKVKYWNIGEGLNLKRGEAEMGSGKDITERLFALFARANYSYQDKYMLTATVRNEGSSKFAYDNRWGLFWSLSGGWRIFSESFLKNVEWVNDLKIRAGYRITGNNDFSATYAATRYGSDVYWLLPNGNWAYTYGKAANVNPELGWEETHDMNFGLDFSLFNNKLYGKVDVYRRKTEGLIYEVQVPQPPYVEQRMHMNIGNMESKGWEVELGGEVVRTKDWNYNTSVNLSHNNTKILTLWGNQTYYDYVGMPSPGDPGSAIRIEEGVDIGSFFLWKYAGVGDEGNFLLYNKNDDVIPYSQKKTEDKRHIGNYTPTLMLGWNHNLSYKNWDLSMTLTSWIDFDVYNTVDMYLGLPYAQPLSLNVLANAYEKNSHIKGEKQLCDYFLEDGTFVKIQNINLGYTLNLQKYTKFIERVRCYLTIDNVAKFTSYSGINPEVQITDIEGGIEKFWDLYPQTRRFALGVQLTF</sequence>
<comment type="subcellular location">
    <subcellularLocation>
        <location evidence="1">Cell outer membrane</location>
        <topology evidence="1">Multi-pass membrane protein</topology>
    </subcellularLocation>
</comment>
<evidence type="ECO:0000256" key="3">
    <source>
        <dbReference type="ARBA" id="ARBA00022692"/>
    </source>
</evidence>
<keyword evidence="8" id="KW-0675">Receptor</keyword>
<keyword evidence="3" id="KW-0812">Transmembrane</keyword>
<dbReference type="EMBL" id="SNRY01002398">
    <property type="protein sequence ID" value="KAA6325266.1"/>
    <property type="molecule type" value="Genomic_DNA"/>
</dbReference>
<dbReference type="InterPro" id="IPR036942">
    <property type="entry name" value="Beta-barrel_TonB_sf"/>
</dbReference>
<dbReference type="SUPFAM" id="SSF56935">
    <property type="entry name" value="Porins"/>
    <property type="match status" value="1"/>
</dbReference>
<name>A0A5J4QTW1_9ZZZZ</name>
<organism evidence="8">
    <name type="scientific">termite gut metagenome</name>
    <dbReference type="NCBI Taxonomy" id="433724"/>
    <lineage>
        <taxon>unclassified sequences</taxon>
        <taxon>metagenomes</taxon>
        <taxon>organismal metagenomes</taxon>
    </lineage>
</organism>
<dbReference type="Pfam" id="PF00593">
    <property type="entry name" value="TonB_dep_Rec_b-barrel"/>
    <property type="match status" value="1"/>
</dbReference>
<gene>
    <name evidence="8" type="ORF">EZS27_025500</name>
</gene>